<protein>
    <submittedName>
        <fullName evidence="7">Response regulator</fullName>
    </submittedName>
</protein>
<dbReference type="SMART" id="SM00448">
    <property type="entry name" value="REC"/>
    <property type="match status" value="1"/>
</dbReference>
<reference evidence="7 8" key="1">
    <citation type="journal article" date="2003" name="Int. J. Syst. Evol. Microbiol.">
        <title>Halobacillus salinus sp. nov., isolated from a salt lake on the coast of the East Sea in Korea.</title>
        <authorList>
            <person name="Yoon J.H."/>
            <person name="Kang K.H."/>
            <person name="Park Y.H."/>
        </authorList>
    </citation>
    <scope>NUCLEOTIDE SEQUENCE [LARGE SCALE GENOMIC DNA]</scope>
    <source>
        <strain evidence="7 8">HSL-3</strain>
    </source>
</reference>
<evidence type="ECO:0000256" key="1">
    <source>
        <dbReference type="ARBA" id="ARBA00023015"/>
    </source>
</evidence>
<dbReference type="SUPFAM" id="SSF46689">
    <property type="entry name" value="Homeodomain-like"/>
    <property type="match status" value="2"/>
</dbReference>
<dbReference type="Gene3D" id="3.40.50.2300">
    <property type="match status" value="1"/>
</dbReference>
<evidence type="ECO:0000256" key="3">
    <source>
        <dbReference type="ARBA" id="ARBA00023163"/>
    </source>
</evidence>
<dbReference type="GO" id="GO:0043565">
    <property type="term" value="F:sequence-specific DNA binding"/>
    <property type="evidence" value="ECO:0007669"/>
    <property type="project" value="InterPro"/>
</dbReference>
<evidence type="ECO:0000313" key="7">
    <source>
        <dbReference type="EMBL" id="TGB01455.1"/>
    </source>
</evidence>
<keyword evidence="3" id="KW-0804">Transcription</keyword>
<evidence type="ECO:0000259" key="6">
    <source>
        <dbReference type="PROSITE" id="PS50110"/>
    </source>
</evidence>
<dbReference type="Pfam" id="PF00072">
    <property type="entry name" value="Response_reg"/>
    <property type="match status" value="1"/>
</dbReference>
<dbReference type="CDD" id="cd17536">
    <property type="entry name" value="REC_YesN-like"/>
    <property type="match status" value="1"/>
</dbReference>
<dbReference type="GO" id="GO:0003700">
    <property type="term" value="F:DNA-binding transcription factor activity"/>
    <property type="evidence" value="ECO:0007669"/>
    <property type="project" value="InterPro"/>
</dbReference>
<dbReference type="GO" id="GO:0000160">
    <property type="term" value="P:phosphorelay signal transduction system"/>
    <property type="evidence" value="ECO:0007669"/>
    <property type="project" value="InterPro"/>
</dbReference>
<dbReference type="PANTHER" id="PTHR43280:SF28">
    <property type="entry name" value="HTH-TYPE TRANSCRIPTIONAL ACTIVATOR RHAS"/>
    <property type="match status" value="1"/>
</dbReference>
<dbReference type="STRING" id="192814.GCA_900166575_00055"/>
<sequence>MKWLIAEDEMIEREGLKKMIGDRFPHLEVIGEATTGKEAVELADTLQPDLITMDIKMPGMNGIEAVQHIKKKHPHVRIIMMTAYDEFDYAREVMREGVKEYLLKPTKKKELIATFERVIKEIEEDLEMEKSQQQTFIQSDWVQAYFTERMLENYPEEIASFFPHQETQGCAWMVQLDTPNEEKHAWIREAVEEKAHGLVGPFIGSVFPVWIFAFKEEDLGTEFSRLNPWVRSLLNRFESTFHEKASIGIGSLVRDPNDLIHSYHEATLALTVARERKGYALYQEAKNNLNLDDIDLSLVEKNIYESVRNGSRKVAIQQFEHLWAMLEEKNEDRQERCRQMVQAIYGMTRELGFHHLQQNDIPPPGTSDKAWRLWTMDHIMQVTETIHSYKTVTSKDAISQAEEWIQEHYHESITLEQVAEYIALNPYYFSKLFKERFQQTFIDYVTQVRLTKAKQYLSTTEKPLKEICSLVGYKDPNYFSRVFKKKEGVSPTSYRHQQAMLK</sequence>
<keyword evidence="1" id="KW-0805">Transcription regulation</keyword>
<evidence type="ECO:0000256" key="4">
    <source>
        <dbReference type="PROSITE-ProRule" id="PRU00169"/>
    </source>
</evidence>
<dbReference type="PRINTS" id="PR00032">
    <property type="entry name" value="HTHARAC"/>
</dbReference>
<gene>
    <name evidence="7" type="ORF">E4663_16780</name>
</gene>
<keyword evidence="8" id="KW-1185">Reference proteome</keyword>
<dbReference type="InterPro" id="IPR009057">
    <property type="entry name" value="Homeodomain-like_sf"/>
</dbReference>
<dbReference type="Gene3D" id="1.10.10.60">
    <property type="entry name" value="Homeodomain-like"/>
    <property type="match status" value="2"/>
</dbReference>
<dbReference type="Pfam" id="PF17853">
    <property type="entry name" value="GGDEF_2"/>
    <property type="match status" value="1"/>
</dbReference>
<dbReference type="AlphaFoldDB" id="A0A4Z0GWS6"/>
<dbReference type="SUPFAM" id="SSF52172">
    <property type="entry name" value="CheY-like"/>
    <property type="match status" value="1"/>
</dbReference>
<dbReference type="InterPro" id="IPR018062">
    <property type="entry name" value="HTH_AraC-typ_CS"/>
</dbReference>
<comment type="caution">
    <text evidence="7">The sequence shown here is derived from an EMBL/GenBank/DDBJ whole genome shotgun (WGS) entry which is preliminary data.</text>
</comment>
<evidence type="ECO:0000313" key="8">
    <source>
        <dbReference type="Proteomes" id="UP000297982"/>
    </source>
</evidence>
<keyword evidence="4" id="KW-0597">Phosphoprotein</keyword>
<dbReference type="PROSITE" id="PS50110">
    <property type="entry name" value="RESPONSE_REGULATORY"/>
    <property type="match status" value="1"/>
</dbReference>
<dbReference type="InterPro" id="IPR011006">
    <property type="entry name" value="CheY-like_superfamily"/>
</dbReference>
<dbReference type="SMART" id="SM00342">
    <property type="entry name" value="HTH_ARAC"/>
    <property type="match status" value="1"/>
</dbReference>
<dbReference type="PANTHER" id="PTHR43280">
    <property type="entry name" value="ARAC-FAMILY TRANSCRIPTIONAL REGULATOR"/>
    <property type="match status" value="1"/>
</dbReference>
<evidence type="ECO:0000259" key="5">
    <source>
        <dbReference type="PROSITE" id="PS01124"/>
    </source>
</evidence>
<dbReference type="PROSITE" id="PS01124">
    <property type="entry name" value="HTH_ARAC_FAMILY_2"/>
    <property type="match status" value="1"/>
</dbReference>
<dbReference type="InterPro" id="IPR041522">
    <property type="entry name" value="CdaR_GGDEF"/>
</dbReference>
<organism evidence="7 8">
    <name type="scientific">Halobacillus salinus</name>
    <dbReference type="NCBI Taxonomy" id="192814"/>
    <lineage>
        <taxon>Bacteria</taxon>
        <taxon>Bacillati</taxon>
        <taxon>Bacillota</taxon>
        <taxon>Bacilli</taxon>
        <taxon>Bacillales</taxon>
        <taxon>Bacillaceae</taxon>
        <taxon>Halobacillus</taxon>
    </lineage>
</organism>
<feature type="modified residue" description="4-aspartylphosphate" evidence="4">
    <location>
        <position position="54"/>
    </location>
</feature>
<dbReference type="EMBL" id="SRJC01000006">
    <property type="protein sequence ID" value="TGB01455.1"/>
    <property type="molecule type" value="Genomic_DNA"/>
</dbReference>
<keyword evidence="2" id="KW-0238">DNA-binding</keyword>
<feature type="domain" description="HTH araC/xylS-type" evidence="5">
    <location>
        <begin position="399"/>
        <end position="497"/>
    </location>
</feature>
<proteinExistence type="predicted"/>
<dbReference type="PROSITE" id="PS00041">
    <property type="entry name" value="HTH_ARAC_FAMILY_1"/>
    <property type="match status" value="1"/>
</dbReference>
<dbReference type="Pfam" id="PF12833">
    <property type="entry name" value="HTH_18"/>
    <property type="match status" value="1"/>
</dbReference>
<accession>A0A4Z0GWS6</accession>
<dbReference type="InterPro" id="IPR020449">
    <property type="entry name" value="Tscrpt_reg_AraC-type_HTH"/>
</dbReference>
<name>A0A4Z0GWS6_9BACI</name>
<feature type="domain" description="Response regulatory" evidence="6">
    <location>
        <begin position="2"/>
        <end position="119"/>
    </location>
</feature>
<evidence type="ECO:0000256" key="2">
    <source>
        <dbReference type="ARBA" id="ARBA00023125"/>
    </source>
</evidence>
<dbReference type="InterPro" id="IPR018060">
    <property type="entry name" value="HTH_AraC"/>
</dbReference>
<dbReference type="InterPro" id="IPR001789">
    <property type="entry name" value="Sig_transdc_resp-reg_receiver"/>
</dbReference>
<dbReference type="Proteomes" id="UP000297982">
    <property type="component" value="Unassembled WGS sequence"/>
</dbReference>
<dbReference type="RefSeq" id="WP_135328482.1">
    <property type="nucleotide sequence ID" value="NZ_SRJC01000006.1"/>
</dbReference>